<evidence type="ECO:0000313" key="1">
    <source>
        <dbReference type="EMBL" id="KAI0060679.1"/>
    </source>
</evidence>
<sequence>MTFPRSLRSVRELLLHKTLIIRYVVLPSTTILFLWTVAHMYSFEYGDYTHPQQIPHLDDTIPPSPTYPVVVHAIASPVIDDAIAPASSTPKALAYPPAYPPPPWHEAAEAVKQAFLHAYSGYERFAAPHDELRPSSNLSIDNFNGWGVTIYDSLDTMLLMNLTEVFDRAMVTVSQATFSLPLNKYAPFFETTIRYLGGLLSAHALSGNPILLDKADDLARALSPIFDTKSGLPAFEVNTVSGKVPWRHDGALAEIASFQPEFTYLAKATGKKEHYEKVDRVMKVLQQADNNEFGGMLPTGWTLMSGKPHNLGVKLNIGGQGDSGHEYLIKQYLLTGKTDKATLELYLRTTTHIITHLLYLSPNRHMLYATSTTGPPPLDSPSHVFEHLACFLPGMFALGVQTLPLDDLESVGINFRTLGAGLSPNGQDEYTLLSNYNLSEVHRWAAEGLAESCAVLYAEQPSGLGPEEAMMAGKPVKWVEELERWRMGWRVGQPPGVSKLELVPSSLGPEQRDYFVRRAEYELRPETIESLFLLWKMTGHERWREYGWNIFRAIERETKTAAGYSAVYRVEASPAMHKDSMPSYFMAETLKYLYLLFTDKDLLPLDKWVFNTEAHPLPVFNWTAAERAHFGI</sequence>
<protein>
    <submittedName>
        <fullName evidence="1">Seven-hairpin glycosidase</fullName>
    </submittedName>
</protein>
<comment type="caution">
    <text evidence="1">The sequence shown here is derived from an EMBL/GenBank/DDBJ whole genome shotgun (WGS) entry which is preliminary data.</text>
</comment>
<keyword evidence="1" id="KW-0326">Glycosidase</keyword>
<reference evidence="1" key="2">
    <citation type="journal article" date="2022" name="New Phytol.">
        <title>Evolutionary transition to the ectomycorrhizal habit in the genomes of a hyperdiverse lineage of mushroom-forming fungi.</title>
        <authorList>
            <person name="Looney B."/>
            <person name="Miyauchi S."/>
            <person name="Morin E."/>
            <person name="Drula E."/>
            <person name="Courty P.E."/>
            <person name="Kohler A."/>
            <person name="Kuo A."/>
            <person name="LaButti K."/>
            <person name="Pangilinan J."/>
            <person name="Lipzen A."/>
            <person name="Riley R."/>
            <person name="Andreopoulos W."/>
            <person name="He G."/>
            <person name="Johnson J."/>
            <person name="Nolan M."/>
            <person name="Tritt A."/>
            <person name="Barry K.W."/>
            <person name="Grigoriev I.V."/>
            <person name="Nagy L.G."/>
            <person name="Hibbett D."/>
            <person name="Henrissat B."/>
            <person name="Matheny P.B."/>
            <person name="Labbe J."/>
            <person name="Martin F.M."/>
        </authorList>
    </citation>
    <scope>NUCLEOTIDE SEQUENCE</scope>
    <source>
        <strain evidence="1">HHB10654</strain>
    </source>
</reference>
<keyword evidence="1" id="KW-0378">Hydrolase</keyword>
<accession>A0ACB8SW22</accession>
<organism evidence="1 2">
    <name type="scientific">Artomyces pyxidatus</name>
    <dbReference type="NCBI Taxonomy" id="48021"/>
    <lineage>
        <taxon>Eukaryota</taxon>
        <taxon>Fungi</taxon>
        <taxon>Dikarya</taxon>
        <taxon>Basidiomycota</taxon>
        <taxon>Agaricomycotina</taxon>
        <taxon>Agaricomycetes</taxon>
        <taxon>Russulales</taxon>
        <taxon>Auriscalpiaceae</taxon>
        <taxon>Artomyces</taxon>
    </lineage>
</organism>
<dbReference type="Proteomes" id="UP000814140">
    <property type="component" value="Unassembled WGS sequence"/>
</dbReference>
<name>A0ACB8SW22_9AGAM</name>
<evidence type="ECO:0000313" key="2">
    <source>
        <dbReference type="Proteomes" id="UP000814140"/>
    </source>
</evidence>
<keyword evidence="2" id="KW-1185">Reference proteome</keyword>
<dbReference type="EMBL" id="MU277217">
    <property type="protein sequence ID" value="KAI0060679.1"/>
    <property type="molecule type" value="Genomic_DNA"/>
</dbReference>
<proteinExistence type="predicted"/>
<reference evidence="1" key="1">
    <citation type="submission" date="2021-03" db="EMBL/GenBank/DDBJ databases">
        <authorList>
            <consortium name="DOE Joint Genome Institute"/>
            <person name="Ahrendt S."/>
            <person name="Looney B.P."/>
            <person name="Miyauchi S."/>
            <person name="Morin E."/>
            <person name="Drula E."/>
            <person name="Courty P.E."/>
            <person name="Chicoki N."/>
            <person name="Fauchery L."/>
            <person name="Kohler A."/>
            <person name="Kuo A."/>
            <person name="Labutti K."/>
            <person name="Pangilinan J."/>
            <person name="Lipzen A."/>
            <person name="Riley R."/>
            <person name="Andreopoulos W."/>
            <person name="He G."/>
            <person name="Johnson J."/>
            <person name="Barry K.W."/>
            <person name="Grigoriev I.V."/>
            <person name="Nagy L."/>
            <person name="Hibbett D."/>
            <person name="Henrissat B."/>
            <person name="Matheny P.B."/>
            <person name="Labbe J."/>
            <person name="Martin F."/>
        </authorList>
    </citation>
    <scope>NUCLEOTIDE SEQUENCE</scope>
    <source>
        <strain evidence="1">HHB10654</strain>
    </source>
</reference>
<gene>
    <name evidence="1" type="ORF">BV25DRAFT_921371</name>
</gene>